<protein>
    <recommendedName>
        <fullName evidence="1">VWFA domain-containing protein</fullName>
    </recommendedName>
</protein>
<dbReference type="Pfam" id="PF00092">
    <property type="entry name" value="VWA"/>
    <property type="match status" value="1"/>
</dbReference>
<dbReference type="Proteomes" id="UP001164746">
    <property type="component" value="Chromosome 17"/>
</dbReference>
<dbReference type="PANTHER" id="PTHR24020:SF20">
    <property type="entry name" value="PH DOMAIN-CONTAINING PROTEIN"/>
    <property type="match status" value="1"/>
</dbReference>
<evidence type="ECO:0000313" key="2">
    <source>
        <dbReference type="EMBL" id="WAR30220.1"/>
    </source>
</evidence>
<dbReference type="EMBL" id="CP111028">
    <property type="protein sequence ID" value="WAR30220.1"/>
    <property type="molecule type" value="Genomic_DNA"/>
</dbReference>
<dbReference type="PANTHER" id="PTHR24020">
    <property type="entry name" value="COLLAGEN ALPHA"/>
    <property type="match status" value="1"/>
</dbReference>
<proteinExistence type="predicted"/>
<keyword evidence="3" id="KW-1185">Reference proteome</keyword>
<dbReference type="PROSITE" id="PS50234">
    <property type="entry name" value="VWFA"/>
    <property type="match status" value="1"/>
</dbReference>
<dbReference type="SUPFAM" id="SSF53300">
    <property type="entry name" value="vWA-like"/>
    <property type="match status" value="1"/>
</dbReference>
<name>A0ABY7G731_MYAAR</name>
<sequence length="120" mass="13342">MDLFIGKNGTRFAIVTFASTATVHLQIDDKNVRTVNSTIAKINEITTVNAAEDVLILDTKIDLLKVAGYEIFTMGVGRNINKLMLKKIASEPTEEHVFLINQFKDLKAIGDTIAEKNIDY</sequence>
<organism evidence="2 3">
    <name type="scientific">Mya arenaria</name>
    <name type="common">Soft-shell clam</name>
    <dbReference type="NCBI Taxonomy" id="6604"/>
    <lineage>
        <taxon>Eukaryota</taxon>
        <taxon>Metazoa</taxon>
        <taxon>Spiralia</taxon>
        <taxon>Lophotrochozoa</taxon>
        <taxon>Mollusca</taxon>
        <taxon>Bivalvia</taxon>
        <taxon>Autobranchia</taxon>
        <taxon>Heteroconchia</taxon>
        <taxon>Euheterodonta</taxon>
        <taxon>Imparidentia</taxon>
        <taxon>Neoheterodontei</taxon>
        <taxon>Myida</taxon>
        <taxon>Myoidea</taxon>
        <taxon>Myidae</taxon>
        <taxon>Mya</taxon>
    </lineage>
</organism>
<feature type="domain" description="VWFA" evidence="1">
    <location>
        <begin position="1"/>
        <end position="113"/>
    </location>
</feature>
<evidence type="ECO:0000313" key="3">
    <source>
        <dbReference type="Proteomes" id="UP001164746"/>
    </source>
</evidence>
<reference evidence="2" key="1">
    <citation type="submission" date="2022-11" db="EMBL/GenBank/DDBJ databases">
        <title>Centuries of genome instability and evolution in soft-shell clam transmissible cancer (bioRxiv).</title>
        <authorList>
            <person name="Hart S.F.M."/>
            <person name="Yonemitsu M.A."/>
            <person name="Giersch R.M."/>
            <person name="Beal B.F."/>
            <person name="Arriagada G."/>
            <person name="Davis B.W."/>
            <person name="Ostrander E.A."/>
            <person name="Goff S.P."/>
            <person name="Metzger M.J."/>
        </authorList>
    </citation>
    <scope>NUCLEOTIDE SEQUENCE</scope>
    <source>
        <strain evidence="2">MELC-2E11</strain>
        <tissue evidence="2">Siphon/mantle</tissue>
    </source>
</reference>
<feature type="non-terminal residue" evidence="2">
    <location>
        <position position="120"/>
    </location>
</feature>
<evidence type="ECO:0000259" key="1">
    <source>
        <dbReference type="PROSITE" id="PS50234"/>
    </source>
</evidence>
<accession>A0ABY7G731</accession>
<dbReference type="InterPro" id="IPR002035">
    <property type="entry name" value="VWF_A"/>
</dbReference>
<gene>
    <name evidence="2" type="ORF">MAR_032762</name>
</gene>
<dbReference type="Gene3D" id="3.40.50.410">
    <property type="entry name" value="von Willebrand factor, type A domain"/>
    <property type="match status" value="2"/>
</dbReference>
<dbReference type="InterPro" id="IPR036465">
    <property type="entry name" value="vWFA_dom_sf"/>
</dbReference>
<dbReference type="InterPro" id="IPR050525">
    <property type="entry name" value="ECM_Assembly_Org"/>
</dbReference>